<feature type="compositionally biased region" description="Polar residues" evidence="3">
    <location>
        <begin position="143"/>
        <end position="156"/>
    </location>
</feature>
<dbReference type="InterPro" id="IPR001789">
    <property type="entry name" value="Sig_transdc_resp-reg_receiver"/>
</dbReference>
<dbReference type="InterPro" id="IPR050595">
    <property type="entry name" value="Bact_response_regulator"/>
</dbReference>
<feature type="compositionally biased region" description="Polar residues" evidence="3">
    <location>
        <begin position="121"/>
        <end position="130"/>
    </location>
</feature>
<dbReference type="Pfam" id="PF00072">
    <property type="entry name" value="Response_reg"/>
    <property type="match status" value="1"/>
</dbReference>
<evidence type="ECO:0000259" key="4">
    <source>
        <dbReference type="PROSITE" id="PS50110"/>
    </source>
</evidence>
<dbReference type="GO" id="GO:0000160">
    <property type="term" value="P:phosphorelay signal transduction system"/>
    <property type="evidence" value="ECO:0007669"/>
    <property type="project" value="InterPro"/>
</dbReference>
<reference evidence="5" key="1">
    <citation type="submission" date="2021-01" db="EMBL/GenBank/DDBJ databases">
        <authorList>
            <person name="Corre E."/>
            <person name="Pelletier E."/>
            <person name="Niang G."/>
            <person name="Scheremetjew M."/>
            <person name="Finn R."/>
            <person name="Kale V."/>
            <person name="Holt S."/>
            <person name="Cochrane G."/>
            <person name="Meng A."/>
            <person name="Brown T."/>
            <person name="Cohen L."/>
        </authorList>
    </citation>
    <scope>NUCLEOTIDE SEQUENCE</scope>
    <source>
        <strain evidence="5">CCAP 955/1</strain>
    </source>
</reference>
<evidence type="ECO:0000256" key="1">
    <source>
        <dbReference type="ARBA" id="ARBA00022553"/>
    </source>
</evidence>
<keyword evidence="1 2" id="KW-0597">Phosphoprotein</keyword>
<evidence type="ECO:0000256" key="2">
    <source>
        <dbReference type="PROSITE-ProRule" id="PRU00169"/>
    </source>
</evidence>
<dbReference type="PROSITE" id="PS50110">
    <property type="entry name" value="RESPONSE_REGULATORY"/>
    <property type="match status" value="1"/>
</dbReference>
<feature type="modified residue" description="4-aspartylphosphate" evidence="2">
    <location>
        <position position="251"/>
    </location>
</feature>
<evidence type="ECO:0000256" key="3">
    <source>
        <dbReference type="SAM" id="MobiDB-lite"/>
    </source>
</evidence>
<protein>
    <recommendedName>
        <fullName evidence="4">Response regulatory domain-containing protein</fullName>
    </recommendedName>
</protein>
<dbReference type="Gene3D" id="3.40.50.2300">
    <property type="match status" value="1"/>
</dbReference>
<proteinExistence type="predicted"/>
<dbReference type="AlphaFoldDB" id="A0A7S3MEH8"/>
<sequence length="338" mass="37146">MTTYWLDKAHESNTNSNELAIAKLEVMVQEILQSNEQEERQRDYDNNGGGSDNEYDMEDMSVNSRAQVVDETNLFTSELGVIQEHQSSKSKMDVFNIEGGAGAGVENAIHGTGSDVPGQMKTPNSQSTYRQRAHSSPEKAHNRSSNSVVSPRTNGSYRVGAKGQSPTQHSNPHALHSIRYNIAHKLSEGQEFTSSGAKILVVEDSPAQRKMLVKRLHVADPTWDVSQAISGEDALRMLQAARWTFDVVFVDENLSSDDGLFGHELVQVMRRQPQMLTTVIIACTSNPAVATEKLLAAGVDYVWPKPPPLPSVIKPKIDSLLAYRIKTFGKDSIAGAEL</sequence>
<organism evidence="5">
    <name type="scientific">Spumella elongata</name>
    <dbReference type="NCBI Taxonomy" id="89044"/>
    <lineage>
        <taxon>Eukaryota</taxon>
        <taxon>Sar</taxon>
        <taxon>Stramenopiles</taxon>
        <taxon>Ochrophyta</taxon>
        <taxon>Chrysophyceae</taxon>
        <taxon>Chromulinales</taxon>
        <taxon>Chromulinaceae</taxon>
        <taxon>Spumella</taxon>
    </lineage>
</organism>
<name>A0A7S3MEH8_9STRA</name>
<dbReference type="EMBL" id="HBIC01054488">
    <property type="protein sequence ID" value="CAE0299125.1"/>
    <property type="molecule type" value="Transcribed_RNA"/>
</dbReference>
<accession>A0A7S3MEH8</accession>
<feature type="region of interest" description="Disordered" evidence="3">
    <location>
        <begin position="35"/>
        <end position="54"/>
    </location>
</feature>
<dbReference type="PANTHER" id="PTHR44591:SF3">
    <property type="entry name" value="RESPONSE REGULATORY DOMAIN-CONTAINING PROTEIN"/>
    <property type="match status" value="1"/>
</dbReference>
<evidence type="ECO:0000313" key="5">
    <source>
        <dbReference type="EMBL" id="CAE0299125.1"/>
    </source>
</evidence>
<feature type="region of interest" description="Disordered" evidence="3">
    <location>
        <begin position="105"/>
        <end position="172"/>
    </location>
</feature>
<dbReference type="SMART" id="SM00448">
    <property type="entry name" value="REC"/>
    <property type="match status" value="1"/>
</dbReference>
<dbReference type="SUPFAM" id="SSF52172">
    <property type="entry name" value="CheY-like"/>
    <property type="match status" value="1"/>
</dbReference>
<dbReference type="PANTHER" id="PTHR44591">
    <property type="entry name" value="STRESS RESPONSE REGULATOR PROTEIN 1"/>
    <property type="match status" value="1"/>
</dbReference>
<dbReference type="InterPro" id="IPR011006">
    <property type="entry name" value="CheY-like_superfamily"/>
</dbReference>
<gene>
    <name evidence="5" type="ORF">SELO1098_LOCUS27979</name>
</gene>
<feature type="domain" description="Response regulatory" evidence="4">
    <location>
        <begin position="198"/>
        <end position="320"/>
    </location>
</feature>